<name>C7N3S7_SLAHD</name>
<evidence type="ECO:0000313" key="4">
    <source>
        <dbReference type="Proteomes" id="UP000002026"/>
    </source>
</evidence>
<sequence>MGLKKGVASVALAATVAACLGVTAVYATDDYVPTTLGNSAYTNQVDPTNDVIVAGVKYVGSISSQNAESTAEGAGLDIAIGEATDTTTPVVLTNKTGQDITGFSYRISTETSFPANMLGSAIAADAQACWNLDEGAYDEYETTNANGITVVKPVSYTIQATLSDGSTAEFHDVNMNGVKTLSLCYSQEYSVYFVERTTITNHTPDPTLYYEVSLAGEDANADELDFHVNSSGRMNADKQITAIRGGGWDEGVPSLDELIDIPDYGVYVPLYGEPSLEYTDGLYEGLYWNADLLPWRGTNGVAGTWNEAEPPENAGEYGGTEDPKVDYHPGMDEGDWQYVESGTAD</sequence>
<proteinExistence type="predicted"/>
<keyword evidence="4" id="KW-1185">Reference proteome</keyword>
<feature type="signal peptide" evidence="2">
    <location>
        <begin position="1"/>
        <end position="27"/>
    </location>
</feature>
<keyword evidence="2" id="KW-0732">Signal</keyword>
<dbReference type="STRING" id="471855.Shel_06090"/>
<organism evidence="3 4">
    <name type="scientific">Slackia heliotrinireducens (strain ATCC 29202 / DSM 20476 / NCTC 11029 / RHS 1)</name>
    <name type="common">Peptococcus heliotrinreducens</name>
    <dbReference type="NCBI Taxonomy" id="471855"/>
    <lineage>
        <taxon>Bacteria</taxon>
        <taxon>Bacillati</taxon>
        <taxon>Actinomycetota</taxon>
        <taxon>Coriobacteriia</taxon>
        <taxon>Eggerthellales</taxon>
        <taxon>Eggerthellaceae</taxon>
        <taxon>Slackia</taxon>
    </lineage>
</organism>
<evidence type="ECO:0000256" key="2">
    <source>
        <dbReference type="SAM" id="SignalP"/>
    </source>
</evidence>
<evidence type="ECO:0000313" key="3">
    <source>
        <dbReference type="EMBL" id="ACV21668.1"/>
    </source>
</evidence>
<feature type="compositionally biased region" description="Basic and acidic residues" evidence="1">
    <location>
        <begin position="321"/>
        <end position="331"/>
    </location>
</feature>
<dbReference type="EMBL" id="CP001684">
    <property type="protein sequence ID" value="ACV21668.1"/>
    <property type="molecule type" value="Genomic_DNA"/>
</dbReference>
<gene>
    <name evidence="3" type="ordered locus">Shel_06090</name>
</gene>
<dbReference type="PROSITE" id="PS51257">
    <property type="entry name" value="PROKAR_LIPOPROTEIN"/>
    <property type="match status" value="1"/>
</dbReference>
<dbReference type="AlphaFoldDB" id="C7N3S7"/>
<reference evidence="3 4" key="1">
    <citation type="journal article" date="2009" name="Stand. Genomic Sci.">
        <title>Complete genome sequence of Slackia heliotrinireducens type strain (RHS 1).</title>
        <authorList>
            <person name="Pukall R."/>
            <person name="Lapidus A."/>
            <person name="Nolan M."/>
            <person name="Copeland A."/>
            <person name="Glavina Del Rio T."/>
            <person name="Lucas S."/>
            <person name="Chen F."/>
            <person name="Tice H."/>
            <person name="Cheng J.F."/>
            <person name="Chertkov O."/>
            <person name="Bruce D."/>
            <person name="Goodwin L."/>
            <person name="Kuske C."/>
            <person name="Brettin T."/>
            <person name="Detter J.C."/>
            <person name="Han C."/>
            <person name="Pitluck S."/>
            <person name="Pati A."/>
            <person name="Mavrommatis K."/>
            <person name="Ivanova N."/>
            <person name="Ovchinnikova G."/>
            <person name="Chen A."/>
            <person name="Palaniappan K."/>
            <person name="Schneider S."/>
            <person name="Rohde M."/>
            <person name="Chain P."/>
            <person name="D'haeseleer P."/>
            <person name="Goker M."/>
            <person name="Bristow J."/>
            <person name="Eisen J.A."/>
            <person name="Markowitz V."/>
            <person name="Kyrpides N.C."/>
            <person name="Klenk H.P."/>
            <person name="Hugenholtz P."/>
        </authorList>
    </citation>
    <scope>NUCLEOTIDE SEQUENCE [LARGE SCALE GENOMIC DNA]</scope>
    <source>
        <strain evidence="4">ATCC 29202 / DSM 20476 / NCTC 11029 / RHS 1</strain>
    </source>
</reference>
<dbReference type="HOGENOM" id="CLU_803857_0_0_11"/>
<dbReference type="KEGG" id="shi:Shel_06090"/>
<protein>
    <submittedName>
        <fullName evidence="3">Uncharacterized protein</fullName>
    </submittedName>
</protein>
<dbReference type="Proteomes" id="UP000002026">
    <property type="component" value="Chromosome"/>
</dbReference>
<accession>C7N3S7</accession>
<feature type="chain" id="PRO_5002978862" evidence="2">
    <location>
        <begin position="28"/>
        <end position="345"/>
    </location>
</feature>
<dbReference type="RefSeq" id="WP_012797773.1">
    <property type="nucleotide sequence ID" value="NC_013165.1"/>
</dbReference>
<feature type="region of interest" description="Disordered" evidence="1">
    <location>
        <begin position="303"/>
        <end position="345"/>
    </location>
</feature>
<evidence type="ECO:0000256" key="1">
    <source>
        <dbReference type="SAM" id="MobiDB-lite"/>
    </source>
</evidence>